<feature type="signal peptide" evidence="1">
    <location>
        <begin position="1"/>
        <end position="21"/>
    </location>
</feature>
<evidence type="ECO:0000256" key="1">
    <source>
        <dbReference type="SAM" id="SignalP"/>
    </source>
</evidence>
<dbReference type="Proteomes" id="UP000000305">
    <property type="component" value="Unassembled WGS sequence"/>
</dbReference>
<feature type="chain" id="PRO_5003240630" description="Corticotropin-releasing factor domain-containing protein" evidence="1">
    <location>
        <begin position="22"/>
        <end position="165"/>
    </location>
</feature>
<evidence type="ECO:0008006" key="4">
    <source>
        <dbReference type="Google" id="ProtNLM"/>
    </source>
</evidence>
<keyword evidence="1" id="KW-0732">Signal</keyword>
<dbReference type="InParanoid" id="E9GVJ2"/>
<sequence length="165" mass="18577">MLTNTLHLLLLIVATLWTANGKPAEPSESVISGRESRQLFMLPYHGPWVEPPQHHSSFQHDYYYDGLMNTMGPTTQQRLMEALLAVSQRKHPMLQESGFQSHLNRFMSPAPSYSKNQDGNAGHSAAQQHEFIQLQPRPDIQAFVNQTIQMVIQAVVQAILAQMTG</sequence>
<name>E9GVJ2_DAPPU</name>
<protein>
    <recommendedName>
        <fullName evidence="4">Corticotropin-releasing factor domain-containing protein</fullName>
    </recommendedName>
</protein>
<accession>E9GVJ2</accession>
<keyword evidence="3" id="KW-1185">Reference proteome</keyword>
<evidence type="ECO:0000313" key="2">
    <source>
        <dbReference type="EMBL" id="EFX76520.1"/>
    </source>
</evidence>
<dbReference type="EMBL" id="GL732568">
    <property type="protein sequence ID" value="EFX76520.1"/>
    <property type="molecule type" value="Genomic_DNA"/>
</dbReference>
<organism evidence="2 3">
    <name type="scientific">Daphnia pulex</name>
    <name type="common">Water flea</name>
    <dbReference type="NCBI Taxonomy" id="6669"/>
    <lineage>
        <taxon>Eukaryota</taxon>
        <taxon>Metazoa</taxon>
        <taxon>Ecdysozoa</taxon>
        <taxon>Arthropoda</taxon>
        <taxon>Crustacea</taxon>
        <taxon>Branchiopoda</taxon>
        <taxon>Diplostraca</taxon>
        <taxon>Cladocera</taxon>
        <taxon>Anomopoda</taxon>
        <taxon>Daphniidae</taxon>
        <taxon>Daphnia</taxon>
    </lineage>
</organism>
<gene>
    <name evidence="2" type="ORF">DAPPUDRAFT_248944</name>
</gene>
<dbReference type="OrthoDB" id="10317020at2759"/>
<dbReference type="AlphaFoldDB" id="E9GVJ2"/>
<proteinExistence type="predicted"/>
<dbReference type="KEGG" id="dpx:DAPPUDRAFT_248944"/>
<evidence type="ECO:0000313" key="3">
    <source>
        <dbReference type="Proteomes" id="UP000000305"/>
    </source>
</evidence>
<dbReference type="HOGENOM" id="CLU_1612479_0_0_1"/>
<reference evidence="2 3" key="1">
    <citation type="journal article" date="2011" name="Science">
        <title>The ecoresponsive genome of Daphnia pulex.</title>
        <authorList>
            <person name="Colbourne J.K."/>
            <person name="Pfrender M.E."/>
            <person name="Gilbert D."/>
            <person name="Thomas W.K."/>
            <person name="Tucker A."/>
            <person name="Oakley T.H."/>
            <person name="Tokishita S."/>
            <person name="Aerts A."/>
            <person name="Arnold G.J."/>
            <person name="Basu M.K."/>
            <person name="Bauer D.J."/>
            <person name="Caceres C.E."/>
            <person name="Carmel L."/>
            <person name="Casola C."/>
            <person name="Choi J.H."/>
            <person name="Detter J.C."/>
            <person name="Dong Q."/>
            <person name="Dusheyko S."/>
            <person name="Eads B.D."/>
            <person name="Frohlich T."/>
            <person name="Geiler-Samerotte K.A."/>
            <person name="Gerlach D."/>
            <person name="Hatcher P."/>
            <person name="Jogdeo S."/>
            <person name="Krijgsveld J."/>
            <person name="Kriventseva E.V."/>
            <person name="Kultz D."/>
            <person name="Laforsch C."/>
            <person name="Lindquist E."/>
            <person name="Lopez J."/>
            <person name="Manak J.R."/>
            <person name="Muller J."/>
            <person name="Pangilinan J."/>
            <person name="Patwardhan R.P."/>
            <person name="Pitluck S."/>
            <person name="Pritham E.J."/>
            <person name="Rechtsteiner A."/>
            <person name="Rho M."/>
            <person name="Rogozin I.B."/>
            <person name="Sakarya O."/>
            <person name="Salamov A."/>
            <person name="Schaack S."/>
            <person name="Shapiro H."/>
            <person name="Shiga Y."/>
            <person name="Skalitzky C."/>
            <person name="Smith Z."/>
            <person name="Souvorov A."/>
            <person name="Sung W."/>
            <person name="Tang Z."/>
            <person name="Tsuchiya D."/>
            <person name="Tu H."/>
            <person name="Vos H."/>
            <person name="Wang M."/>
            <person name="Wolf Y.I."/>
            <person name="Yamagata H."/>
            <person name="Yamada T."/>
            <person name="Ye Y."/>
            <person name="Shaw J.R."/>
            <person name="Andrews J."/>
            <person name="Crease T.J."/>
            <person name="Tang H."/>
            <person name="Lucas S.M."/>
            <person name="Robertson H.M."/>
            <person name="Bork P."/>
            <person name="Koonin E.V."/>
            <person name="Zdobnov E.M."/>
            <person name="Grigoriev I.V."/>
            <person name="Lynch M."/>
            <person name="Boore J.L."/>
        </authorList>
    </citation>
    <scope>NUCLEOTIDE SEQUENCE [LARGE SCALE GENOMIC DNA]</scope>
</reference>